<accession>A0ABS4IRP1</accession>
<dbReference type="EMBL" id="JAGGLB010000004">
    <property type="protein sequence ID" value="MBP1990243.1"/>
    <property type="molecule type" value="Genomic_DNA"/>
</dbReference>
<protein>
    <submittedName>
        <fullName evidence="1">Uncharacterized protein</fullName>
    </submittedName>
</protein>
<evidence type="ECO:0000313" key="1">
    <source>
        <dbReference type="EMBL" id="MBP1990243.1"/>
    </source>
</evidence>
<name>A0ABS4IRP1_9BACL</name>
<proteinExistence type="predicted"/>
<sequence length="36" mass="4041">MDRTKMEVLVEATTPRMPAGGGHRQAKARDMMLILK</sequence>
<keyword evidence="2" id="KW-1185">Reference proteome</keyword>
<reference evidence="1 2" key="1">
    <citation type="submission" date="2021-03" db="EMBL/GenBank/DDBJ databases">
        <title>Genomic Encyclopedia of Type Strains, Phase IV (KMG-IV): sequencing the most valuable type-strain genomes for metagenomic binning, comparative biology and taxonomic classification.</title>
        <authorList>
            <person name="Goeker M."/>
        </authorList>
    </citation>
    <scope>NUCLEOTIDE SEQUENCE [LARGE SCALE GENOMIC DNA]</scope>
    <source>
        <strain evidence="1 2">DSM 26048</strain>
    </source>
</reference>
<organism evidence="1 2">
    <name type="scientific">Paenibacillus eucommiae</name>
    <dbReference type="NCBI Taxonomy" id="1355755"/>
    <lineage>
        <taxon>Bacteria</taxon>
        <taxon>Bacillati</taxon>
        <taxon>Bacillota</taxon>
        <taxon>Bacilli</taxon>
        <taxon>Bacillales</taxon>
        <taxon>Paenibacillaceae</taxon>
        <taxon>Paenibacillus</taxon>
    </lineage>
</organism>
<gene>
    <name evidence="1" type="ORF">J2Z66_001841</name>
</gene>
<dbReference type="Proteomes" id="UP001519287">
    <property type="component" value="Unassembled WGS sequence"/>
</dbReference>
<comment type="caution">
    <text evidence="1">The sequence shown here is derived from an EMBL/GenBank/DDBJ whole genome shotgun (WGS) entry which is preliminary data.</text>
</comment>
<evidence type="ECO:0000313" key="2">
    <source>
        <dbReference type="Proteomes" id="UP001519287"/>
    </source>
</evidence>